<dbReference type="Pfam" id="PF01609">
    <property type="entry name" value="DDE_Tnp_1"/>
    <property type="match status" value="1"/>
</dbReference>
<organism evidence="2 3">
    <name type="scientific">Collibacillus ludicampi</name>
    <dbReference type="NCBI Taxonomy" id="2771369"/>
    <lineage>
        <taxon>Bacteria</taxon>
        <taxon>Bacillati</taxon>
        <taxon>Bacillota</taxon>
        <taxon>Bacilli</taxon>
        <taxon>Bacillales</taxon>
        <taxon>Alicyclobacillaceae</taxon>
        <taxon>Collibacillus</taxon>
    </lineage>
</organism>
<dbReference type="PANTHER" id="PTHR33258">
    <property type="entry name" value="TRANSPOSASE INSL FOR INSERTION SEQUENCE ELEMENT IS186A-RELATED"/>
    <property type="match status" value="1"/>
</dbReference>
<dbReference type="PANTHER" id="PTHR33258:SF1">
    <property type="entry name" value="TRANSPOSASE INSL FOR INSERTION SEQUENCE ELEMENT IS186A-RELATED"/>
    <property type="match status" value="1"/>
</dbReference>
<keyword evidence="3" id="KW-1185">Reference proteome</keyword>
<dbReference type="GO" id="GO:0003677">
    <property type="term" value="F:DNA binding"/>
    <property type="evidence" value="ECO:0007669"/>
    <property type="project" value="InterPro"/>
</dbReference>
<feature type="domain" description="Transposase IS4-like" evidence="1">
    <location>
        <begin position="120"/>
        <end position="385"/>
    </location>
</feature>
<evidence type="ECO:0000259" key="1">
    <source>
        <dbReference type="Pfam" id="PF01609"/>
    </source>
</evidence>
<dbReference type="GO" id="GO:0004803">
    <property type="term" value="F:transposase activity"/>
    <property type="evidence" value="ECO:0007669"/>
    <property type="project" value="InterPro"/>
</dbReference>
<accession>A0AAV4LB62</accession>
<name>A0AAV4LB62_9BACL</name>
<reference evidence="2" key="1">
    <citation type="journal article" date="2023" name="Int. J. Syst. Evol. Microbiol.">
        <title>Collibacillus ludicampi gen. nov., sp. nov., a new soil bacterium of the family Alicyclobacillaceae.</title>
        <authorList>
            <person name="Jojima T."/>
            <person name="Ioku Y."/>
            <person name="Fukuta Y."/>
            <person name="Shirasaka N."/>
            <person name="Matsumura Y."/>
            <person name="Mori M."/>
        </authorList>
    </citation>
    <scope>NUCLEOTIDE SEQUENCE</scope>
    <source>
        <strain evidence="2">TP075</strain>
    </source>
</reference>
<dbReference type="AlphaFoldDB" id="A0AAV4LB62"/>
<protein>
    <recommendedName>
        <fullName evidence="1">Transposase IS4-like domain-containing protein</fullName>
    </recommendedName>
</protein>
<comment type="caution">
    <text evidence="2">The sequence shown here is derived from an EMBL/GenBank/DDBJ whole genome shotgun (WGS) entry which is preliminary data.</text>
</comment>
<proteinExistence type="predicted"/>
<dbReference type="RefSeq" id="WP_282198262.1">
    <property type="nucleotide sequence ID" value="NZ_BOQE01000001.1"/>
</dbReference>
<gene>
    <name evidence="2" type="ORF">DNHGIG_05700</name>
</gene>
<dbReference type="Gene3D" id="3.90.350.10">
    <property type="entry name" value="Transposase Inhibitor Protein From Tn5, Chain A, domain 1"/>
    <property type="match status" value="1"/>
</dbReference>
<dbReference type="EMBL" id="BOQE01000001">
    <property type="protein sequence ID" value="GIM45021.1"/>
    <property type="molecule type" value="Genomic_DNA"/>
</dbReference>
<dbReference type="Proteomes" id="UP001057291">
    <property type="component" value="Unassembled WGS sequence"/>
</dbReference>
<dbReference type="SUPFAM" id="SSF53098">
    <property type="entry name" value="Ribonuclease H-like"/>
    <property type="match status" value="1"/>
</dbReference>
<dbReference type="GO" id="GO:0006313">
    <property type="term" value="P:DNA transposition"/>
    <property type="evidence" value="ECO:0007669"/>
    <property type="project" value="InterPro"/>
</dbReference>
<evidence type="ECO:0000313" key="2">
    <source>
        <dbReference type="EMBL" id="GIM45021.1"/>
    </source>
</evidence>
<dbReference type="InterPro" id="IPR012337">
    <property type="entry name" value="RNaseH-like_sf"/>
</dbReference>
<sequence length="462" mass="52471">MKLSFDRTSQLGSGGFLALKKLWDDLDLSLALSRAGIMKRSGASTWALVFALIAGWFAQKTSVLQTAKWVSTDDVVSKIVGRVSQSAFSRLLTRPFRWDLFNEERLRTLQDRPNCRLTSQDVLAVDDSMILHEHSRKIPFVSKLLDHATKRYVYAQNVVALYAARFQGPSYMINARFWKPGENQLNKWQMALQMLGELVAIAPHVGGCFVAMDSWYLVRPFLLAMEELGFRIVSKAKSNMVFYTLKPGKRATDRGAYERLSAKQVLRQLLGDSYHTIRKIASKKLYIKIEDESTGLAIYKQVQVVAVSGHRSQREETTTRNRAFLLVTGDLSASPEEVLSAYEARWGIETFFREVKQDLAFEACHSTNEHHVEAYLTLQMCAHTLLVLLAEIHNKTIAPEEKLTHGQVIRAFLGTITEIRELANGEVLLQYTPKARYLERTLRILLPTTISLGWFQLIPRSA</sequence>
<evidence type="ECO:0000313" key="3">
    <source>
        <dbReference type="Proteomes" id="UP001057291"/>
    </source>
</evidence>
<dbReference type="InterPro" id="IPR002559">
    <property type="entry name" value="Transposase_11"/>
</dbReference>